<dbReference type="RefSeq" id="WP_058265257.1">
    <property type="nucleotide sequence ID" value="NZ_FMYN01000002.1"/>
</dbReference>
<dbReference type="AlphaFoldDB" id="A0A0V8GGW0"/>
<comment type="similarity">
    <text evidence="1 4">Belongs to the antibiotic N-acetyltransferase family.</text>
</comment>
<comment type="caution">
    <text evidence="5">The sequence shown here is derived from an EMBL/GenBank/DDBJ whole genome shotgun (WGS) entry which is preliminary data.</text>
</comment>
<evidence type="ECO:0000256" key="3">
    <source>
        <dbReference type="ARBA" id="ARBA00023315"/>
    </source>
</evidence>
<dbReference type="Proteomes" id="UP000053797">
    <property type="component" value="Unassembled WGS sequence"/>
</dbReference>
<evidence type="ECO:0000313" key="5">
    <source>
        <dbReference type="EMBL" id="KSU49499.1"/>
    </source>
</evidence>
<keyword evidence="3 4" id="KW-0012">Acyltransferase</keyword>
<accession>A0A0V8GGW0</accession>
<evidence type="ECO:0000256" key="1">
    <source>
        <dbReference type="ARBA" id="ARBA00006383"/>
    </source>
</evidence>
<evidence type="ECO:0000256" key="2">
    <source>
        <dbReference type="ARBA" id="ARBA00022679"/>
    </source>
</evidence>
<organism evidence="5 6">
    <name type="scientific">Exiguobacterium indicum</name>
    <dbReference type="NCBI Taxonomy" id="296995"/>
    <lineage>
        <taxon>Bacteria</taxon>
        <taxon>Bacillati</taxon>
        <taxon>Bacillota</taxon>
        <taxon>Bacilli</taxon>
        <taxon>Bacillales</taxon>
        <taxon>Bacillales Family XII. Incertae Sedis</taxon>
        <taxon>Exiguobacterium</taxon>
    </lineage>
</organism>
<dbReference type="OrthoDB" id="7330654at2"/>
<name>A0A0V8GGW0_9BACL</name>
<proteinExistence type="inferred from homology"/>
<keyword evidence="4" id="KW-0046">Antibiotic resistance</keyword>
<reference evidence="5 6" key="1">
    <citation type="journal article" date="2015" name="Int. J. Syst. Evol. Microbiol.">
        <title>Exiguobacterium enclense sp. nov., isolated from sediment.</title>
        <authorList>
            <person name="Dastager S.G."/>
            <person name="Mawlankar R."/>
            <person name="Sonalkar V.V."/>
            <person name="Thorat M.N."/>
            <person name="Mual P."/>
            <person name="Verma A."/>
            <person name="Krishnamurthi S."/>
            <person name="Tang S.K."/>
            <person name="Li W.J."/>
        </authorList>
    </citation>
    <scope>NUCLEOTIDE SEQUENCE [LARGE SCALE GENOMIC DNA]</scope>
    <source>
        <strain evidence="5 6">NIO-1109</strain>
    </source>
</reference>
<evidence type="ECO:0000256" key="4">
    <source>
        <dbReference type="RuleBase" id="RU365031"/>
    </source>
</evidence>
<dbReference type="GO" id="GO:0046353">
    <property type="term" value="F:aminoglycoside 3-N-acetyltransferase activity"/>
    <property type="evidence" value="ECO:0007669"/>
    <property type="project" value="UniProtKB-EC"/>
</dbReference>
<dbReference type="PANTHER" id="PTHR11104">
    <property type="entry name" value="AMINOGLYCOSIDE N3-ACETYLTRANSFERASE"/>
    <property type="match status" value="1"/>
</dbReference>
<dbReference type="InterPro" id="IPR003679">
    <property type="entry name" value="Amioglycoside_AcTrfase"/>
</dbReference>
<dbReference type="SUPFAM" id="SSF110710">
    <property type="entry name" value="TTHA0583/YokD-like"/>
    <property type="match status" value="1"/>
</dbReference>
<gene>
    <name evidence="5" type="ORF">AS033_09025</name>
</gene>
<dbReference type="EC" id="2.3.1.-" evidence="4"/>
<protein>
    <recommendedName>
        <fullName evidence="4">Aminoglycoside N(3)-acetyltransferase</fullName>
        <ecNumber evidence="4">2.3.1.-</ecNumber>
    </recommendedName>
</protein>
<dbReference type="PANTHER" id="PTHR11104:SF0">
    <property type="entry name" value="SPBETA PROPHAGE-DERIVED AMINOGLYCOSIDE N(3')-ACETYLTRANSFERASE-LIKE PROTEIN YOKD"/>
    <property type="match status" value="1"/>
</dbReference>
<dbReference type="InterPro" id="IPR028345">
    <property type="entry name" value="Antibiotic_NAT-like"/>
</dbReference>
<comment type="catalytic activity">
    <reaction evidence="4">
        <text>a 2-deoxystreptamine antibiotic + acetyl-CoA = an N(3)-acetyl-2-deoxystreptamine antibiotic + CoA + H(+)</text>
        <dbReference type="Rhea" id="RHEA:12665"/>
        <dbReference type="ChEBI" id="CHEBI:15378"/>
        <dbReference type="ChEBI" id="CHEBI:57287"/>
        <dbReference type="ChEBI" id="CHEBI:57288"/>
        <dbReference type="ChEBI" id="CHEBI:57921"/>
        <dbReference type="ChEBI" id="CHEBI:77452"/>
        <dbReference type="EC" id="2.3.1.81"/>
    </reaction>
</comment>
<keyword evidence="2 4" id="KW-0808">Transferase</keyword>
<sequence>METRNMVTKSQIKEALRELGVTPGMKLFVHTSLKQIGWIPGGVQALIEALQEVVTTEGLIMMPAQSTDNSDPKNWSQPAVPEEWWETIRREMPAYDPAKTVTRGIGRVPEVFRTYPGVVRSNHPMWSVTAWGKDATTFVADHTLENGFGPGSPIERFIEADGQILHIGSPWDTTTVWHYAEYGLNRPDVEDGCKVKEGSTERFIHYRHRQIDSEAFGPIGEGLESADFVTSGLIGQAKSYRIDAKASIPVVMLQLKALDQWLF</sequence>
<dbReference type="EMBL" id="LNQL01000002">
    <property type="protein sequence ID" value="KSU49499.1"/>
    <property type="molecule type" value="Genomic_DNA"/>
</dbReference>
<dbReference type="Pfam" id="PF02522">
    <property type="entry name" value="Antibiotic_NAT"/>
    <property type="match status" value="1"/>
</dbReference>
<evidence type="ECO:0000313" key="6">
    <source>
        <dbReference type="Proteomes" id="UP000053797"/>
    </source>
</evidence>
<dbReference type="GO" id="GO:0046677">
    <property type="term" value="P:response to antibiotic"/>
    <property type="evidence" value="ECO:0007669"/>
    <property type="project" value="UniProtKB-KW"/>
</dbReference>